<reference evidence="2 3" key="1">
    <citation type="submission" date="2017-09" db="EMBL/GenBank/DDBJ databases">
        <title>Depth-based differentiation of microbial function through sediment-hosted aquifers and enrichment of novel symbionts in the deep terrestrial subsurface.</title>
        <authorList>
            <person name="Probst A.J."/>
            <person name="Ladd B."/>
            <person name="Jarett J.K."/>
            <person name="Geller-Mcgrath D.E."/>
            <person name="Sieber C.M."/>
            <person name="Emerson J.B."/>
            <person name="Anantharaman K."/>
            <person name="Thomas B.C."/>
            <person name="Malmstrom R."/>
            <person name="Stieglmeier M."/>
            <person name="Klingl A."/>
            <person name="Woyke T."/>
            <person name="Ryan C.M."/>
            <person name="Banfield J.F."/>
        </authorList>
    </citation>
    <scope>NUCLEOTIDE SEQUENCE [LARGE SCALE GENOMIC DNA]</scope>
    <source>
        <strain evidence="2">CG10_big_fil_rev_8_21_14_0_10_48_11</strain>
    </source>
</reference>
<accession>A0A2M8LE47</accession>
<dbReference type="AlphaFoldDB" id="A0A2M8LE47"/>
<protein>
    <recommendedName>
        <fullName evidence="4">EamA domain-containing protein</fullName>
    </recommendedName>
</protein>
<evidence type="ECO:0000313" key="3">
    <source>
        <dbReference type="Proteomes" id="UP000231152"/>
    </source>
</evidence>
<evidence type="ECO:0008006" key="4">
    <source>
        <dbReference type="Google" id="ProtNLM"/>
    </source>
</evidence>
<feature type="transmembrane region" description="Helical" evidence="1">
    <location>
        <begin position="23"/>
        <end position="43"/>
    </location>
</feature>
<name>A0A2M8LE47_9BACT</name>
<dbReference type="SUPFAM" id="SSF103481">
    <property type="entry name" value="Multidrug resistance efflux transporter EmrE"/>
    <property type="match status" value="1"/>
</dbReference>
<dbReference type="InterPro" id="IPR037185">
    <property type="entry name" value="EmrE-like"/>
</dbReference>
<dbReference type="Gene3D" id="1.10.3730.20">
    <property type="match status" value="1"/>
</dbReference>
<comment type="caution">
    <text evidence="2">The sequence shown here is derived from an EMBL/GenBank/DDBJ whole genome shotgun (WGS) entry which is preliminary data.</text>
</comment>
<feature type="transmembrane region" description="Helical" evidence="1">
    <location>
        <begin position="49"/>
        <end position="65"/>
    </location>
</feature>
<dbReference type="EMBL" id="PFET01000011">
    <property type="protein sequence ID" value="PJE75724.1"/>
    <property type="molecule type" value="Genomic_DNA"/>
</dbReference>
<evidence type="ECO:0000256" key="1">
    <source>
        <dbReference type="SAM" id="Phobius"/>
    </source>
</evidence>
<keyword evidence="1" id="KW-0812">Transmembrane</keyword>
<keyword evidence="1" id="KW-0472">Membrane</keyword>
<keyword evidence="1" id="KW-1133">Transmembrane helix</keyword>
<proteinExistence type="predicted"/>
<organism evidence="2 3">
    <name type="scientific">Candidatus Uhrbacteria bacterium CG10_big_fil_rev_8_21_14_0_10_48_11</name>
    <dbReference type="NCBI Taxonomy" id="1975037"/>
    <lineage>
        <taxon>Bacteria</taxon>
        <taxon>Candidatus Uhriibacteriota</taxon>
    </lineage>
</organism>
<evidence type="ECO:0000313" key="2">
    <source>
        <dbReference type="EMBL" id="PJE75724.1"/>
    </source>
</evidence>
<dbReference type="Proteomes" id="UP000231152">
    <property type="component" value="Unassembled WGS sequence"/>
</dbReference>
<sequence length="67" mass="7546">MAVYFIGTIFWAFSLRYDYLSKAISVFTILNLIVVVLVGVLYFNEQLSFVNKIGIVLGIASILLIEL</sequence>
<gene>
    <name evidence="2" type="ORF">COV04_03385</name>
</gene>